<dbReference type="InterPro" id="IPR018484">
    <property type="entry name" value="FGGY_N"/>
</dbReference>
<dbReference type="PANTHER" id="PTHR10196:SF67">
    <property type="entry name" value="SEDOHEPTULOKINASE"/>
    <property type="match status" value="1"/>
</dbReference>
<feature type="domain" description="Carbohydrate kinase FGGY N-terminal" evidence="4">
    <location>
        <begin position="4"/>
        <end position="177"/>
    </location>
</feature>
<keyword evidence="3" id="KW-0418">Kinase</keyword>
<dbReference type="EMBL" id="JBICBT010001240">
    <property type="protein sequence ID" value="KAL3076887.1"/>
    <property type="molecule type" value="Genomic_DNA"/>
</dbReference>
<gene>
    <name evidence="5" type="ORF">niasHT_039667</name>
</gene>
<sequence>MPFFLGIDLGTTSVKIALIDGDKKTFLEWDRKHNALIEREEKDRHEQSPKKILDTVQKLLGEMETDKLAQVKGIGISGQMHGVMLWEADSIGLGVDRCHCSPLITWMDSRCDEQFLRTLPKWLDGNDPQKEKRIATGYGMATLAWLKEKGQLDGEKWDRAGTIMDFLASLLTQSKSVPVTVPLGDLQASLLPFLSSGVAALHIGTASQIAFVSQRSAEEMSPKVVLPNSIRRDPFFDDDFLLVAPSLNGGNVFAGLFQQIASWSADLFGFPSDFSPLSFSAAFSLLDRIFNSPNSQPKDGEVPPVKVMPTFFGERHISAQEGGAVVQNWRMDTPIEQFLVSIARGIVANLAQMMPPAVLAAHSVHTLKLIGRANQTVFTEEAKRQFPSLEIVLEEQNFSAAYGAAVHARDIFMKKEGIS</sequence>
<dbReference type="InterPro" id="IPR043129">
    <property type="entry name" value="ATPase_NBD"/>
</dbReference>
<name>A0ABD2ICQ3_9BILA</name>
<dbReference type="AlphaFoldDB" id="A0ABD2ICQ3"/>
<protein>
    <recommendedName>
        <fullName evidence="4">Carbohydrate kinase FGGY N-terminal domain-containing protein</fullName>
    </recommendedName>
</protein>
<evidence type="ECO:0000256" key="2">
    <source>
        <dbReference type="ARBA" id="ARBA00022679"/>
    </source>
</evidence>
<keyword evidence="2" id="KW-0808">Transferase</keyword>
<dbReference type="Gene3D" id="3.30.420.40">
    <property type="match status" value="2"/>
</dbReference>
<reference evidence="5 6" key="1">
    <citation type="submission" date="2024-10" db="EMBL/GenBank/DDBJ databases">
        <authorList>
            <person name="Kim D."/>
        </authorList>
    </citation>
    <scope>NUCLEOTIDE SEQUENCE [LARGE SCALE GENOMIC DNA]</scope>
    <source>
        <strain evidence="5">BH-2024</strain>
    </source>
</reference>
<evidence type="ECO:0000259" key="4">
    <source>
        <dbReference type="Pfam" id="PF00370"/>
    </source>
</evidence>
<dbReference type="SUPFAM" id="SSF53067">
    <property type="entry name" value="Actin-like ATPase domain"/>
    <property type="match status" value="1"/>
</dbReference>
<proteinExistence type="inferred from homology"/>
<organism evidence="5 6">
    <name type="scientific">Heterodera trifolii</name>
    <dbReference type="NCBI Taxonomy" id="157864"/>
    <lineage>
        <taxon>Eukaryota</taxon>
        <taxon>Metazoa</taxon>
        <taxon>Ecdysozoa</taxon>
        <taxon>Nematoda</taxon>
        <taxon>Chromadorea</taxon>
        <taxon>Rhabditida</taxon>
        <taxon>Tylenchina</taxon>
        <taxon>Tylenchomorpha</taxon>
        <taxon>Tylenchoidea</taxon>
        <taxon>Heteroderidae</taxon>
        <taxon>Heteroderinae</taxon>
        <taxon>Heterodera</taxon>
    </lineage>
</organism>
<dbReference type="Pfam" id="PF00370">
    <property type="entry name" value="FGGY_N"/>
    <property type="match status" value="1"/>
</dbReference>
<evidence type="ECO:0000313" key="5">
    <source>
        <dbReference type="EMBL" id="KAL3076887.1"/>
    </source>
</evidence>
<evidence type="ECO:0000256" key="3">
    <source>
        <dbReference type="ARBA" id="ARBA00022777"/>
    </source>
</evidence>
<evidence type="ECO:0000256" key="1">
    <source>
        <dbReference type="ARBA" id="ARBA00009156"/>
    </source>
</evidence>
<accession>A0ABD2ICQ3</accession>
<dbReference type="GO" id="GO:0016301">
    <property type="term" value="F:kinase activity"/>
    <property type="evidence" value="ECO:0007669"/>
    <property type="project" value="UniProtKB-KW"/>
</dbReference>
<dbReference type="CDD" id="cd07777">
    <property type="entry name" value="ASKHA_NBD_FGGY_SHK"/>
    <property type="match status" value="1"/>
</dbReference>
<comment type="similarity">
    <text evidence="1">Belongs to the FGGY kinase family.</text>
</comment>
<keyword evidence="6" id="KW-1185">Reference proteome</keyword>
<dbReference type="Proteomes" id="UP001620626">
    <property type="component" value="Unassembled WGS sequence"/>
</dbReference>
<evidence type="ECO:0000313" key="6">
    <source>
        <dbReference type="Proteomes" id="UP001620626"/>
    </source>
</evidence>
<dbReference type="PANTHER" id="PTHR10196">
    <property type="entry name" value="SUGAR KINASE"/>
    <property type="match status" value="1"/>
</dbReference>
<comment type="caution">
    <text evidence="5">The sequence shown here is derived from an EMBL/GenBank/DDBJ whole genome shotgun (WGS) entry which is preliminary data.</text>
</comment>